<keyword evidence="2" id="KW-0285">Flavoprotein</keyword>
<dbReference type="Pfam" id="PF01565">
    <property type="entry name" value="FAD_binding_4"/>
    <property type="match status" value="1"/>
</dbReference>
<dbReference type="Pfam" id="PF02913">
    <property type="entry name" value="FAD-oxidase_C"/>
    <property type="match status" value="1"/>
</dbReference>
<dbReference type="AlphaFoldDB" id="A0A949TNM5"/>
<dbReference type="PANTHER" id="PTHR42934:SF2">
    <property type="entry name" value="GLYCOLATE OXIDASE SUBUNIT GLCD"/>
    <property type="match status" value="1"/>
</dbReference>
<dbReference type="GO" id="GO:0071949">
    <property type="term" value="F:FAD binding"/>
    <property type="evidence" value="ECO:0007669"/>
    <property type="project" value="InterPro"/>
</dbReference>
<evidence type="ECO:0000259" key="5">
    <source>
        <dbReference type="PROSITE" id="PS51387"/>
    </source>
</evidence>
<evidence type="ECO:0000256" key="2">
    <source>
        <dbReference type="ARBA" id="ARBA00022630"/>
    </source>
</evidence>
<feature type="domain" description="FAD-binding PCMH-type" evidence="5">
    <location>
        <begin position="47"/>
        <end position="225"/>
    </location>
</feature>
<sequence length="471" mass="52285">MACNCAKQYKKLDQNDIKFLVELLGEDRVFIGENINEDFSHDELGGISKMPDAVVEVESTEEVSKIMTYAYENTIPVVARGSGTGLVGASVPLYGGIMVNMTKMNKILEIDEENLTLTVEPGVLLMEISKYVEEFDLFYPPDPGEKSATIAGNINTNAGGMRAVKYGVTRDYVRGLTIVLPTGKVIEVGGKVVKNSSGYSIKDMICGSEGTLGIVTKAVLRLLPLPKKAISLLIPFPNLEMAINTVPKIIKSKSIPTAIEFMQREVILAAEEFLGKKFPDNSSDAYLLLTFDGNSKEEIEKDYDKVAQICLNEGALDVYITDTDERKEAVWSARGAFLEAVKATTTDMDECDVVVPRNKVAEFVKYTDELQEQFNVRIRSFGHAGDGNLHVYVLKDDMTDEQWEKKLSEVFECMYKKSVSLNGLVSGEHGIGYAKRPYLFEQYGEDYVELMKNIKLAFDPKNILNPGKVCQ</sequence>
<comment type="caution">
    <text evidence="6">The sequence shown here is derived from an EMBL/GenBank/DDBJ whole genome shotgun (WGS) entry which is preliminary data.</text>
</comment>
<keyword evidence="4" id="KW-0560">Oxidoreductase</keyword>
<dbReference type="PROSITE" id="PS51387">
    <property type="entry name" value="FAD_PCMH"/>
    <property type="match status" value="1"/>
</dbReference>
<reference evidence="6" key="1">
    <citation type="submission" date="2020-12" db="EMBL/GenBank/DDBJ databases">
        <title>Clostridium thailandense sp. nov., a novel acetogenic bacterium isolated from peat land soil in Thailand.</title>
        <authorList>
            <person name="Chaikitkaew S."/>
            <person name="Birkeland N.K."/>
        </authorList>
    </citation>
    <scope>NUCLEOTIDE SEQUENCE</scope>
    <source>
        <strain evidence="6">PL3</strain>
    </source>
</reference>
<evidence type="ECO:0000313" key="7">
    <source>
        <dbReference type="Proteomes" id="UP000694308"/>
    </source>
</evidence>
<evidence type="ECO:0000313" key="6">
    <source>
        <dbReference type="EMBL" id="MBV7276174.1"/>
    </source>
</evidence>
<proteinExistence type="predicted"/>
<dbReference type="FunFam" id="1.10.45.10:FF:000001">
    <property type="entry name" value="D-lactate dehydrogenase mitochondrial"/>
    <property type="match status" value="1"/>
</dbReference>
<dbReference type="RefSeq" id="WP_218323219.1">
    <property type="nucleotide sequence ID" value="NZ_JAEEGC010000160.1"/>
</dbReference>
<keyword evidence="7" id="KW-1185">Reference proteome</keyword>
<evidence type="ECO:0000256" key="4">
    <source>
        <dbReference type="ARBA" id="ARBA00023002"/>
    </source>
</evidence>
<gene>
    <name evidence="6" type="ORF">I6U48_25145</name>
</gene>
<organism evidence="6 7">
    <name type="scientific">Clostridium thailandense</name>
    <dbReference type="NCBI Taxonomy" id="2794346"/>
    <lineage>
        <taxon>Bacteria</taxon>
        <taxon>Bacillati</taxon>
        <taxon>Bacillota</taxon>
        <taxon>Clostridia</taxon>
        <taxon>Eubacteriales</taxon>
        <taxon>Clostridiaceae</taxon>
        <taxon>Clostridium</taxon>
    </lineage>
</organism>
<dbReference type="InterPro" id="IPR051914">
    <property type="entry name" value="FAD-linked_OxidoTrans_Type4"/>
</dbReference>
<name>A0A949TNM5_9CLOT</name>
<dbReference type="PANTHER" id="PTHR42934">
    <property type="entry name" value="GLYCOLATE OXIDASE SUBUNIT GLCD"/>
    <property type="match status" value="1"/>
</dbReference>
<dbReference type="Proteomes" id="UP000694308">
    <property type="component" value="Unassembled WGS sequence"/>
</dbReference>
<protein>
    <submittedName>
        <fullName evidence="6">FAD-binding protein</fullName>
    </submittedName>
</protein>
<dbReference type="EMBL" id="JAEEGC010000160">
    <property type="protein sequence ID" value="MBV7276174.1"/>
    <property type="molecule type" value="Genomic_DNA"/>
</dbReference>
<dbReference type="InterPro" id="IPR006094">
    <property type="entry name" value="Oxid_FAD_bind_N"/>
</dbReference>
<keyword evidence="3" id="KW-0274">FAD</keyword>
<dbReference type="InterPro" id="IPR004113">
    <property type="entry name" value="FAD-bd_oxidored_4_C"/>
</dbReference>
<dbReference type="GO" id="GO:0016491">
    <property type="term" value="F:oxidoreductase activity"/>
    <property type="evidence" value="ECO:0007669"/>
    <property type="project" value="UniProtKB-KW"/>
</dbReference>
<dbReference type="InterPro" id="IPR016166">
    <property type="entry name" value="FAD-bd_PCMH"/>
</dbReference>
<evidence type="ECO:0000256" key="1">
    <source>
        <dbReference type="ARBA" id="ARBA00001974"/>
    </source>
</evidence>
<accession>A0A949TNM5</accession>
<evidence type="ECO:0000256" key="3">
    <source>
        <dbReference type="ARBA" id="ARBA00022827"/>
    </source>
</evidence>
<comment type="cofactor">
    <cofactor evidence="1">
        <name>FAD</name>
        <dbReference type="ChEBI" id="CHEBI:57692"/>
    </cofactor>
</comment>